<reference evidence="3" key="1">
    <citation type="journal article" date="2008" name="Nat. Genet.">
        <title>The Pristionchus pacificus genome provides a unique perspective on nematode lifestyle and parasitism.</title>
        <authorList>
            <person name="Dieterich C."/>
            <person name="Clifton S.W."/>
            <person name="Schuster L.N."/>
            <person name="Chinwalla A."/>
            <person name="Delehaunty K."/>
            <person name="Dinkelacker I."/>
            <person name="Fulton L."/>
            <person name="Fulton R."/>
            <person name="Godfrey J."/>
            <person name="Minx P."/>
            <person name="Mitreva M."/>
            <person name="Roeseler W."/>
            <person name="Tian H."/>
            <person name="Witte H."/>
            <person name="Yang S.P."/>
            <person name="Wilson R.K."/>
            <person name="Sommer R.J."/>
        </authorList>
    </citation>
    <scope>NUCLEOTIDE SEQUENCE [LARGE SCALE GENOMIC DNA]</scope>
    <source>
        <strain evidence="3">PS312</strain>
    </source>
</reference>
<reference evidence="2" key="2">
    <citation type="submission" date="2022-06" db="UniProtKB">
        <authorList>
            <consortium name="EnsemblMetazoa"/>
        </authorList>
    </citation>
    <scope>IDENTIFICATION</scope>
    <source>
        <strain evidence="2">PS312</strain>
    </source>
</reference>
<dbReference type="Proteomes" id="UP000005239">
    <property type="component" value="Unassembled WGS sequence"/>
</dbReference>
<gene>
    <name evidence="2" type="primary">WBGene00096620</name>
</gene>
<accession>A0A8R1U5R8</accession>
<dbReference type="EnsemblMetazoa" id="PPA07066.1">
    <property type="protein sequence ID" value="PPA07066.1"/>
    <property type="gene ID" value="WBGene00096620"/>
</dbReference>
<feature type="region of interest" description="Disordered" evidence="1">
    <location>
        <begin position="287"/>
        <end position="307"/>
    </location>
</feature>
<protein>
    <submittedName>
        <fullName evidence="2">Uncharacterized protein</fullName>
    </submittedName>
</protein>
<feature type="region of interest" description="Disordered" evidence="1">
    <location>
        <begin position="71"/>
        <end position="119"/>
    </location>
</feature>
<evidence type="ECO:0000313" key="2">
    <source>
        <dbReference type="EnsemblMetazoa" id="PPA07066.1"/>
    </source>
</evidence>
<name>A0A2A6C8R0_PRIPA</name>
<sequence length="347" mass="38973">MAAPPKYAFITLDQGMSKRDAFVALSQYGDVRLVSKISERSIESDSKYSFSSTAPVVVEPRKVRITRRCLPGMSAGESPPVSNGSLLGKRPHSDMMPEFRSAPTRPQSSLSLPTFSSSLSQKSLSPMQQLQQTLFHKEEEMITDIKTEDVDDGYVHDVNQPFDSLEEAEAAIGMAHEDDDERSTAGHFDGKPDDLDNFIDDEGNIEVPYAPNFKECKTARRVSNQSKPVEKAEQARCEVCRRWVKCTETLSRLISHVFIHAKKQRFVCPVDGCEYSNRTERITRGHIDKNHGGVASPIDSEKDKKSQSEVWKAGRTVWAPRCFPDHFEKAPGGNLFMRINEKSVLME</sequence>
<organism evidence="2 3">
    <name type="scientific">Pristionchus pacificus</name>
    <name type="common">Parasitic nematode worm</name>
    <dbReference type="NCBI Taxonomy" id="54126"/>
    <lineage>
        <taxon>Eukaryota</taxon>
        <taxon>Metazoa</taxon>
        <taxon>Ecdysozoa</taxon>
        <taxon>Nematoda</taxon>
        <taxon>Chromadorea</taxon>
        <taxon>Rhabditida</taxon>
        <taxon>Rhabditina</taxon>
        <taxon>Diplogasteromorpha</taxon>
        <taxon>Diplogasteroidea</taxon>
        <taxon>Neodiplogasteridae</taxon>
        <taxon>Pristionchus</taxon>
    </lineage>
</organism>
<evidence type="ECO:0000313" key="3">
    <source>
        <dbReference type="Proteomes" id="UP000005239"/>
    </source>
</evidence>
<dbReference type="AlphaFoldDB" id="A0A2A6C8R0"/>
<keyword evidence="3" id="KW-1185">Reference proteome</keyword>
<feature type="compositionally biased region" description="Low complexity" evidence="1">
    <location>
        <begin position="106"/>
        <end position="119"/>
    </location>
</feature>
<evidence type="ECO:0000256" key="1">
    <source>
        <dbReference type="SAM" id="MobiDB-lite"/>
    </source>
</evidence>
<accession>A0A2A6C8R0</accession>
<proteinExistence type="predicted"/>